<gene>
    <name evidence="2" type="ORF">CISIN_1g016751mg</name>
</gene>
<dbReference type="SUPFAM" id="SSF50965">
    <property type="entry name" value="Galactose oxidase, central domain"/>
    <property type="match status" value="1"/>
</dbReference>
<dbReference type="PANTHER" id="PTHR31672:SF13">
    <property type="entry name" value="F-BOX PROTEIN CPR30-LIKE"/>
    <property type="match status" value="1"/>
</dbReference>
<organism evidence="2 3">
    <name type="scientific">Citrus sinensis</name>
    <name type="common">Sweet orange</name>
    <name type="synonym">Citrus aurantium var. sinensis</name>
    <dbReference type="NCBI Taxonomy" id="2711"/>
    <lineage>
        <taxon>Eukaryota</taxon>
        <taxon>Viridiplantae</taxon>
        <taxon>Streptophyta</taxon>
        <taxon>Embryophyta</taxon>
        <taxon>Tracheophyta</taxon>
        <taxon>Spermatophyta</taxon>
        <taxon>Magnoliopsida</taxon>
        <taxon>eudicotyledons</taxon>
        <taxon>Gunneridae</taxon>
        <taxon>Pentapetalae</taxon>
        <taxon>rosids</taxon>
        <taxon>malvids</taxon>
        <taxon>Sapindales</taxon>
        <taxon>Rutaceae</taxon>
        <taxon>Aurantioideae</taxon>
        <taxon>Citrus</taxon>
    </lineage>
</organism>
<proteinExistence type="predicted"/>
<dbReference type="Pfam" id="PF07734">
    <property type="entry name" value="FBA_1"/>
    <property type="match status" value="1"/>
</dbReference>
<dbReference type="EMBL" id="KK784895">
    <property type="protein sequence ID" value="KDO68189.1"/>
    <property type="molecule type" value="Genomic_DNA"/>
</dbReference>
<dbReference type="CDD" id="cd22157">
    <property type="entry name" value="F-box_AtFBW1-like"/>
    <property type="match status" value="1"/>
</dbReference>
<dbReference type="InterPro" id="IPR017451">
    <property type="entry name" value="F-box-assoc_interact_dom"/>
</dbReference>
<name>A0A067FLD4_CITSI</name>
<dbReference type="InterPro" id="IPR011043">
    <property type="entry name" value="Gal_Oxase/kelch_b-propeller"/>
</dbReference>
<evidence type="ECO:0000313" key="3">
    <source>
        <dbReference type="Proteomes" id="UP000027120"/>
    </source>
</evidence>
<evidence type="ECO:0000259" key="1">
    <source>
        <dbReference type="PROSITE" id="PS50181"/>
    </source>
</evidence>
<protein>
    <recommendedName>
        <fullName evidence="1">F-box domain-containing protein</fullName>
    </recommendedName>
</protein>
<dbReference type="PROSITE" id="PS50181">
    <property type="entry name" value="FBOX"/>
    <property type="match status" value="1"/>
</dbReference>
<dbReference type="Pfam" id="PF00646">
    <property type="entry name" value="F-box"/>
    <property type="match status" value="1"/>
</dbReference>
<dbReference type="PANTHER" id="PTHR31672">
    <property type="entry name" value="BNACNNG10540D PROTEIN"/>
    <property type="match status" value="1"/>
</dbReference>
<accession>A0A067FLD4</accession>
<dbReference type="InterPro" id="IPR001810">
    <property type="entry name" value="F-box_dom"/>
</dbReference>
<dbReference type="PaxDb" id="2711-XP_006486683.1"/>
<dbReference type="KEGG" id="cit:102614090"/>
<keyword evidence="3" id="KW-1185">Reference proteome</keyword>
<dbReference type="Gene3D" id="1.20.1280.50">
    <property type="match status" value="1"/>
</dbReference>
<dbReference type="Proteomes" id="UP000027120">
    <property type="component" value="Unassembled WGS sequence"/>
</dbReference>
<sequence length="383" mass="44331">MEIKLMHTHMEKICGDREMKCSSFRLPEDVMIDIFLRLEVKNLARLRCVCKSWNTLLTSKTFVEIHLNQSMRNPRPLLFRHGISPSYLGFYSTKCKEFEDLCDPPFRTQLADLDVVGSCNGVLCFCSNGSDRSLIYLWNPLIKKYMTLPRPSLNPRYLGFGVNSVSGHLDDFKVVTISVNADAEVYSLRSNSWKNIAYGFPRSIEINRSHINSSVFLNGSVHWCARFSCYHDNSCPWLIVSFDFAKEIFQTVMMPYDLSTDDADKYLNVFDGYLCVFATIPNNTFRSYELWVMKEYGLTESWTKLYTIEKPQRIWWPLGFTERGKIFIRGECRHGGYGLLVYNPHSDTFKCIGVHLPYYAIQVLNFVESIIEPVSQSLILSRS</sequence>
<evidence type="ECO:0000313" key="2">
    <source>
        <dbReference type="EMBL" id="KDO68189.1"/>
    </source>
</evidence>
<reference evidence="2 3" key="1">
    <citation type="submission" date="2014-04" db="EMBL/GenBank/DDBJ databases">
        <authorList>
            <consortium name="International Citrus Genome Consortium"/>
            <person name="Gmitter F."/>
            <person name="Chen C."/>
            <person name="Farmerie W."/>
            <person name="Harkins T."/>
            <person name="Desany B."/>
            <person name="Mohiuddin M."/>
            <person name="Kodira C."/>
            <person name="Borodovsky M."/>
            <person name="Lomsadze A."/>
            <person name="Burns P."/>
            <person name="Jenkins J."/>
            <person name="Prochnik S."/>
            <person name="Shu S."/>
            <person name="Chapman J."/>
            <person name="Pitluck S."/>
            <person name="Schmutz J."/>
            <person name="Rokhsar D."/>
        </authorList>
    </citation>
    <scope>NUCLEOTIDE SEQUENCE</scope>
</reference>
<dbReference type="NCBIfam" id="TIGR01640">
    <property type="entry name" value="F_box_assoc_1"/>
    <property type="match status" value="1"/>
</dbReference>
<dbReference type="SUPFAM" id="SSF81383">
    <property type="entry name" value="F-box domain"/>
    <property type="match status" value="1"/>
</dbReference>
<dbReference type="InterPro" id="IPR050796">
    <property type="entry name" value="SCF_F-box_component"/>
</dbReference>
<dbReference type="eggNOG" id="ENOG502R6UI">
    <property type="taxonomic scope" value="Eukaryota"/>
</dbReference>
<dbReference type="STRING" id="2711.A0A067FLD4"/>
<dbReference type="InterPro" id="IPR006527">
    <property type="entry name" value="F-box-assoc_dom_typ1"/>
</dbReference>
<dbReference type="SMART" id="SM00256">
    <property type="entry name" value="FBOX"/>
    <property type="match status" value="1"/>
</dbReference>
<dbReference type="InterPro" id="IPR036047">
    <property type="entry name" value="F-box-like_dom_sf"/>
</dbReference>
<dbReference type="AlphaFoldDB" id="A0A067FLD4"/>
<feature type="domain" description="F-box" evidence="1">
    <location>
        <begin position="20"/>
        <end position="65"/>
    </location>
</feature>